<feature type="non-terminal residue" evidence="2">
    <location>
        <position position="132"/>
    </location>
</feature>
<gene>
    <name evidence="2" type="ORF">AB205_0162950</name>
</gene>
<organism evidence="2 3">
    <name type="scientific">Aquarana catesbeiana</name>
    <name type="common">American bullfrog</name>
    <name type="synonym">Rana catesbeiana</name>
    <dbReference type="NCBI Taxonomy" id="8400"/>
    <lineage>
        <taxon>Eukaryota</taxon>
        <taxon>Metazoa</taxon>
        <taxon>Chordata</taxon>
        <taxon>Craniata</taxon>
        <taxon>Vertebrata</taxon>
        <taxon>Euteleostomi</taxon>
        <taxon>Amphibia</taxon>
        <taxon>Batrachia</taxon>
        <taxon>Anura</taxon>
        <taxon>Neobatrachia</taxon>
        <taxon>Ranoidea</taxon>
        <taxon>Ranidae</taxon>
        <taxon>Aquarana</taxon>
    </lineage>
</organism>
<keyword evidence="3" id="KW-1185">Reference proteome</keyword>
<proteinExistence type="predicted"/>
<feature type="region of interest" description="Disordered" evidence="1">
    <location>
        <begin position="109"/>
        <end position="132"/>
    </location>
</feature>
<dbReference type="GO" id="GO:0043186">
    <property type="term" value="C:P granule"/>
    <property type="evidence" value="ECO:0007669"/>
    <property type="project" value="TreeGrafter"/>
</dbReference>
<evidence type="ECO:0000256" key="1">
    <source>
        <dbReference type="SAM" id="MobiDB-lite"/>
    </source>
</evidence>
<dbReference type="Proteomes" id="UP000228934">
    <property type="component" value="Unassembled WGS sequence"/>
</dbReference>
<dbReference type="PANTHER" id="PTHR22948:SF18">
    <property type="entry name" value="TUDOR AND KH DOMAIN-CONTAINING PROTEIN"/>
    <property type="match status" value="1"/>
</dbReference>
<protein>
    <recommendedName>
        <fullName evidence="4">Tudor domain-containing protein</fullName>
    </recommendedName>
</protein>
<evidence type="ECO:0000313" key="3">
    <source>
        <dbReference type="Proteomes" id="UP000228934"/>
    </source>
</evidence>
<dbReference type="GO" id="GO:0030719">
    <property type="term" value="P:P granule organization"/>
    <property type="evidence" value="ECO:0007669"/>
    <property type="project" value="TreeGrafter"/>
</dbReference>
<sequence>SDFLSLPFQAVECGLAYVAPNGGKWSSEALDVFDTLVHCAKWKPLLAKIASFPSPGVSHFQIQLYDPSRDPMLDIGQELIRLGLAVEQRKSPVKSDDGETVVSRLLAEVTSMSEKPEPTSFAKLQEEEHRLE</sequence>
<accession>A0A2G9QC21</accession>
<dbReference type="Gene3D" id="2.40.50.90">
    <property type="match status" value="1"/>
</dbReference>
<dbReference type="GO" id="GO:0007283">
    <property type="term" value="P:spermatogenesis"/>
    <property type="evidence" value="ECO:0007669"/>
    <property type="project" value="TreeGrafter"/>
</dbReference>
<dbReference type="OrthoDB" id="9995375at2759"/>
<evidence type="ECO:0008006" key="4">
    <source>
        <dbReference type="Google" id="ProtNLM"/>
    </source>
</evidence>
<dbReference type="AlphaFoldDB" id="A0A2G9QC21"/>
<dbReference type="EMBL" id="KZ043324">
    <property type="protein sequence ID" value="PIO12701.1"/>
    <property type="molecule type" value="Genomic_DNA"/>
</dbReference>
<dbReference type="PANTHER" id="PTHR22948">
    <property type="entry name" value="TUDOR DOMAIN CONTAINING PROTEIN"/>
    <property type="match status" value="1"/>
</dbReference>
<dbReference type="InterPro" id="IPR050621">
    <property type="entry name" value="Tudor_domain_containing"/>
</dbReference>
<feature type="non-terminal residue" evidence="2">
    <location>
        <position position="1"/>
    </location>
</feature>
<evidence type="ECO:0000313" key="2">
    <source>
        <dbReference type="EMBL" id="PIO12701.1"/>
    </source>
</evidence>
<dbReference type="InterPro" id="IPR035437">
    <property type="entry name" value="SNase_OB-fold_sf"/>
</dbReference>
<reference evidence="3" key="1">
    <citation type="journal article" date="2017" name="Nat. Commun.">
        <title>The North American bullfrog draft genome provides insight into hormonal regulation of long noncoding RNA.</title>
        <authorList>
            <person name="Hammond S.A."/>
            <person name="Warren R.L."/>
            <person name="Vandervalk B.P."/>
            <person name="Kucuk E."/>
            <person name="Khan H."/>
            <person name="Gibb E.A."/>
            <person name="Pandoh P."/>
            <person name="Kirk H."/>
            <person name="Zhao Y."/>
            <person name="Jones M."/>
            <person name="Mungall A.J."/>
            <person name="Coope R."/>
            <person name="Pleasance S."/>
            <person name="Moore R.A."/>
            <person name="Holt R.A."/>
            <person name="Round J.M."/>
            <person name="Ohora S."/>
            <person name="Walle B.V."/>
            <person name="Veldhoen N."/>
            <person name="Helbing C.C."/>
            <person name="Birol I."/>
        </authorList>
    </citation>
    <scope>NUCLEOTIDE SEQUENCE [LARGE SCALE GENOMIC DNA]</scope>
</reference>
<name>A0A2G9QC21_AQUCT</name>
<dbReference type="GO" id="GO:0034587">
    <property type="term" value="P:piRNA processing"/>
    <property type="evidence" value="ECO:0007669"/>
    <property type="project" value="TreeGrafter"/>
</dbReference>